<proteinExistence type="predicted"/>
<evidence type="ECO:0000313" key="1">
    <source>
        <dbReference type="EMBL" id="SET28714.1"/>
    </source>
</evidence>
<gene>
    <name evidence="1" type="ORF">SAMN04487771_10116</name>
</gene>
<protein>
    <submittedName>
        <fullName evidence="1">Uncharacterized protein</fullName>
    </submittedName>
</protein>
<sequence length="95" mass="10073">MVACVCMSQSPAQATDLDDGYDKSGTRAAGSALIIMFETVSYGDAPPYGGRLSTRISSGENQEITLSFFSEIRLFATASISLIRLSWLTSLAPAS</sequence>
<name>A0A1I0D9U9_9FIRM</name>
<keyword evidence="2" id="KW-1185">Reference proteome</keyword>
<dbReference type="Proteomes" id="UP000199820">
    <property type="component" value="Unassembled WGS sequence"/>
</dbReference>
<organism evidence="1 2">
    <name type="scientific">[Clostridium] aminophilum</name>
    <dbReference type="NCBI Taxonomy" id="1526"/>
    <lineage>
        <taxon>Bacteria</taxon>
        <taxon>Bacillati</taxon>
        <taxon>Bacillota</taxon>
        <taxon>Clostridia</taxon>
        <taxon>Lachnospirales</taxon>
        <taxon>Lachnospiraceae</taxon>
    </lineage>
</organism>
<dbReference type="AlphaFoldDB" id="A0A1I0D9U9"/>
<accession>A0A1I0D9U9</accession>
<reference evidence="1 2" key="1">
    <citation type="submission" date="2016-10" db="EMBL/GenBank/DDBJ databases">
        <authorList>
            <person name="de Groot N.N."/>
        </authorList>
    </citation>
    <scope>NUCLEOTIDE SEQUENCE [LARGE SCALE GENOMIC DNA]</scope>
    <source>
        <strain evidence="1 2">KH1P1</strain>
    </source>
</reference>
<dbReference type="EMBL" id="FOIL01000011">
    <property type="protein sequence ID" value="SET28714.1"/>
    <property type="molecule type" value="Genomic_DNA"/>
</dbReference>
<evidence type="ECO:0000313" key="2">
    <source>
        <dbReference type="Proteomes" id="UP000199820"/>
    </source>
</evidence>